<evidence type="ECO:0000256" key="2">
    <source>
        <dbReference type="ARBA" id="ARBA00007581"/>
    </source>
</evidence>
<comment type="similarity">
    <text evidence="2">Belongs to the DODA-type extradiol aromatic ring-opening dioxygenase family.</text>
</comment>
<dbReference type="Gene3D" id="3.40.830.10">
    <property type="entry name" value="LigB-like"/>
    <property type="match status" value="1"/>
</dbReference>
<dbReference type="SUPFAM" id="SSF53213">
    <property type="entry name" value="LigB-like"/>
    <property type="match status" value="1"/>
</dbReference>
<reference evidence="7 8" key="1">
    <citation type="submission" date="2017-11" db="EMBL/GenBank/DDBJ databases">
        <title>Draft genome sequence of environmental isolate Aeromonas lusitania sp. nov. MDC 2473.</title>
        <authorList>
            <person name="Colston S.M."/>
            <person name="Navarro A."/>
            <person name="Martinez-Murcia A.J."/>
            <person name="Graf J."/>
        </authorList>
    </citation>
    <scope>NUCLEOTIDE SEQUENCE [LARGE SCALE GENOMIC DNA]</scope>
    <source>
        <strain evidence="7 8">MDC 2473</strain>
    </source>
</reference>
<dbReference type="InterPro" id="IPR014436">
    <property type="entry name" value="Extradiol_dOase_DODA"/>
</dbReference>
<dbReference type="CDD" id="cd07363">
    <property type="entry name" value="45_DOPA_Dioxygenase"/>
    <property type="match status" value="1"/>
</dbReference>
<feature type="domain" description="Extradiol ring-cleavage dioxygenase class III enzyme subunit B" evidence="6">
    <location>
        <begin position="30"/>
        <end position="254"/>
    </location>
</feature>
<dbReference type="InterPro" id="IPR004183">
    <property type="entry name" value="Xdiol_dOase_suB"/>
</dbReference>
<evidence type="ECO:0000259" key="6">
    <source>
        <dbReference type="Pfam" id="PF02900"/>
    </source>
</evidence>
<dbReference type="RefSeq" id="WP_100860227.1">
    <property type="nucleotide sequence ID" value="NZ_PGCP01000018.1"/>
</dbReference>
<evidence type="ECO:0000256" key="4">
    <source>
        <dbReference type="ARBA" id="ARBA00022833"/>
    </source>
</evidence>
<evidence type="ECO:0000313" key="8">
    <source>
        <dbReference type="Proteomes" id="UP000232060"/>
    </source>
</evidence>
<gene>
    <name evidence="7" type="ORF">CUC44_12355</name>
</gene>
<evidence type="ECO:0000313" key="7">
    <source>
        <dbReference type="EMBL" id="PJC92871.1"/>
    </source>
</evidence>
<dbReference type="GO" id="GO:0016702">
    <property type="term" value="F:oxidoreductase activity, acting on single donors with incorporation of molecular oxygen, incorporation of two atoms of oxygen"/>
    <property type="evidence" value="ECO:0007669"/>
    <property type="project" value="UniProtKB-ARBA"/>
</dbReference>
<dbReference type="PANTHER" id="PTHR30096">
    <property type="entry name" value="4,5-DOPA DIOXYGENASE EXTRADIOL-LIKE PROTEIN"/>
    <property type="match status" value="1"/>
</dbReference>
<keyword evidence="5" id="KW-0560">Oxidoreductase</keyword>
<dbReference type="AlphaFoldDB" id="A0A2M8H8N7"/>
<dbReference type="Pfam" id="PF02900">
    <property type="entry name" value="LigB"/>
    <property type="match status" value="1"/>
</dbReference>
<sequence>MTIAPVWFISHGAPDLVLRDQPATQFLKSLRLEDIKGLVVISAHWFSRTDLQLNVEPSPALMYDFYGFPEPLYSIRWPAKSPAWLQEAVSDQLLLAGLAATPVKRELDHGVWSPLSLMDPNSEIPLVQLSIPATFSPSQLWQLGEALQALREQGIGILASGAITHNLRALGPDGSPVPNWASDFARWLEQAMAEGDRPALEDYRARAPGAVESHPHDDHLRPLFVALGAAGADKPRKLHDSWDYGSLYMGSYRFG</sequence>
<dbReference type="PANTHER" id="PTHR30096:SF0">
    <property type="entry name" value="4,5-DOPA DIOXYGENASE EXTRADIOL-LIKE PROTEIN"/>
    <property type="match status" value="1"/>
</dbReference>
<dbReference type="GO" id="GO:0008198">
    <property type="term" value="F:ferrous iron binding"/>
    <property type="evidence" value="ECO:0007669"/>
    <property type="project" value="InterPro"/>
</dbReference>
<dbReference type="EMBL" id="PGCP01000018">
    <property type="protein sequence ID" value="PJC92871.1"/>
    <property type="molecule type" value="Genomic_DNA"/>
</dbReference>
<evidence type="ECO:0000256" key="5">
    <source>
        <dbReference type="ARBA" id="ARBA00023002"/>
    </source>
</evidence>
<evidence type="ECO:0000256" key="1">
    <source>
        <dbReference type="ARBA" id="ARBA00001947"/>
    </source>
</evidence>
<keyword evidence="3" id="KW-0479">Metal-binding</keyword>
<evidence type="ECO:0000256" key="3">
    <source>
        <dbReference type="ARBA" id="ARBA00022723"/>
    </source>
</evidence>
<accession>A0A2M8H8N7</accession>
<keyword evidence="4" id="KW-0862">Zinc</keyword>
<dbReference type="GO" id="GO:0008270">
    <property type="term" value="F:zinc ion binding"/>
    <property type="evidence" value="ECO:0007669"/>
    <property type="project" value="InterPro"/>
</dbReference>
<keyword evidence="7" id="KW-0223">Dioxygenase</keyword>
<dbReference type="PIRSF" id="PIRSF006157">
    <property type="entry name" value="Doxgns_DODA"/>
    <property type="match status" value="1"/>
</dbReference>
<dbReference type="OrthoDB" id="9790889at2"/>
<keyword evidence="8" id="KW-1185">Reference proteome</keyword>
<organism evidence="7 8">
    <name type="scientific">Aeromonas lusitana</name>
    <dbReference type="NCBI Taxonomy" id="931529"/>
    <lineage>
        <taxon>Bacteria</taxon>
        <taxon>Pseudomonadati</taxon>
        <taxon>Pseudomonadota</taxon>
        <taxon>Gammaproteobacteria</taxon>
        <taxon>Aeromonadales</taxon>
        <taxon>Aeromonadaceae</taxon>
        <taxon>Aeromonas</taxon>
    </lineage>
</organism>
<proteinExistence type="inferred from homology"/>
<protein>
    <submittedName>
        <fullName evidence="7">Dioxygenase</fullName>
    </submittedName>
</protein>
<name>A0A2M8H8N7_9GAMM</name>
<comment type="caution">
    <text evidence="7">The sequence shown here is derived from an EMBL/GenBank/DDBJ whole genome shotgun (WGS) entry which is preliminary data.</text>
</comment>
<comment type="cofactor">
    <cofactor evidence="1">
        <name>Zn(2+)</name>
        <dbReference type="ChEBI" id="CHEBI:29105"/>
    </cofactor>
</comment>
<dbReference type="Proteomes" id="UP000232060">
    <property type="component" value="Unassembled WGS sequence"/>
</dbReference>